<dbReference type="PANTHER" id="PTHR23059">
    <property type="entry name" value="CYSTEINE AND HISTIDINE-RICH PROTEIN 1"/>
    <property type="match status" value="1"/>
</dbReference>
<comment type="caution">
    <text evidence="2">The sequence shown here is derived from an EMBL/GenBank/DDBJ whole genome shotgun (WGS) entry which is preliminary data.</text>
</comment>
<evidence type="ECO:0000256" key="1">
    <source>
        <dbReference type="ARBA" id="ARBA00022723"/>
    </source>
</evidence>
<proteinExistence type="predicted"/>
<dbReference type="Proteomes" id="UP000683360">
    <property type="component" value="Unassembled WGS sequence"/>
</dbReference>
<evidence type="ECO:0000313" key="3">
    <source>
        <dbReference type="Proteomes" id="UP000683360"/>
    </source>
</evidence>
<dbReference type="GO" id="GO:0046872">
    <property type="term" value="F:metal ion binding"/>
    <property type="evidence" value="ECO:0007669"/>
    <property type="project" value="UniProtKB-KW"/>
</dbReference>
<dbReference type="EMBL" id="CAJPWZ010002933">
    <property type="protein sequence ID" value="CAG2248309.1"/>
    <property type="molecule type" value="Genomic_DNA"/>
</dbReference>
<reference evidence="2" key="1">
    <citation type="submission" date="2021-03" db="EMBL/GenBank/DDBJ databases">
        <authorList>
            <person name="Bekaert M."/>
        </authorList>
    </citation>
    <scope>NUCLEOTIDE SEQUENCE</scope>
</reference>
<dbReference type="AlphaFoldDB" id="A0A8S3UQC9"/>
<keyword evidence="1" id="KW-0479">Metal-binding</keyword>
<dbReference type="OrthoDB" id="10062218at2759"/>
<protein>
    <submittedName>
        <fullName evidence="2">Uncharacterized protein</fullName>
    </submittedName>
</protein>
<keyword evidence="3" id="KW-1185">Reference proteome</keyword>
<name>A0A8S3UQC9_MYTED</name>
<dbReference type="GO" id="GO:0005634">
    <property type="term" value="C:nucleus"/>
    <property type="evidence" value="ECO:0007669"/>
    <property type="project" value="TreeGrafter"/>
</dbReference>
<dbReference type="InterPro" id="IPR039338">
    <property type="entry name" value="ZFTRAF1"/>
</dbReference>
<accession>A0A8S3UQC9</accession>
<gene>
    <name evidence="2" type="ORF">MEDL_60198</name>
</gene>
<evidence type="ECO:0000313" key="2">
    <source>
        <dbReference type="EMBL" id="CAG2248309.1"/>
    </source>
</evidence>
<dbReference type="PANTHER" id="PTHR23059:SF4">
    <property type="entry name" value="ZINC FINGER TRAF-TYPE-CONTAINING PROTEIN 1"/>
    <property type="match status" value="1"/>
</dbReference>
<sequence length="177" mass="20280">MSDIPGPSALAIMDENSNKENMDIFYEPEKKKVKVEEKEKEKKCPRKSPFRILCVCAVCLDLPKTCYQCTNGHLMCWLYQSRTGLIQDSKMRQQPVPTADVKSAKNLCSRNLAVEKAVSELPTECQYCYCHLPRNQVDYHERIVCERPSLCKYSALVAAGVDYFTNWLNMRLAVDIS</sequence>
<organism evidence="2 3">
    <name type="scientific">Mytilus edulis</name>
    <name type="common">Blue mussel</name>
    <dbReference type="NCBI Taxonomy" id="6550"/>
    <lineage>
        <taxon>Eukaryota</taxon>
        <taxon>Metazoa</taxon>
        <taxon>Spiralia</taxon>
        <taxon>Lophotrochozoa</taxon>
        <taxon>Mollusca</taxon>
        <taxon>Bivalvia</taxon>
        <taxon>Autobranchia</taxon>
        <taxon>Pteriomorphia</taxon>
        <taxon>Mytilida</taxon>
        <taxon>Mytiloidea</taxon>
        <taxon>Mytilidae</taxon>
        <taxon>Mytilinae</taxon>
        <taxon>Mytilus</taxon>
    </lineage>
</organism>